<evidence type="ECO:0000313" key="2">
    <source>
        <dbReference type="Proteomes" id="UP001165342"/>
    </source>
</evidence>
<reference evidence="1" key="1">
    <citation type="submission" date="2022-05" db="EMBL/GenBank/DDBJ databases">
        <authorList>
            <person name="Jo J.-H."/>
            <person name="Im W.-T."/>
        </authorList>
    </citation>
    <scope>NUCLEOTIDE SEQUENCE</scope>
    <source>
        <strain evidence="1">SE220</strain>
    </source>
</reference>
<dbReference type="RefSeq" id="WP_249831525.1">
    <property type="nucleotide sequence ID" value="NZ_JAMGBE010000002.1"/>
</dbReference>
<dbReference type="EMBL" id="JAMGBE010000002">
    <property type="protein sequence ID" value="MCL6730068.1"/>
    <property type="molecule type" value="Genomic_DNA"/>
</dbReference>
<accession>A0ABT0S2I8</accession>
<organism evidence="1 2">
    <name type="scientific">Sphingomonas hankyongi</name>
    <dbReference type="NCBI Taxonomy" id="2908209"/>
    <lineage>
        <taxon>Bacteria</taxon>
        <taxon>Pseudomonadati</taxon>
        <taxon>Pseudomonadota</taxon>
        <taxon>Alphaproteobacteria</taxon>
        <taxon>Sphingomonadales</taxon>
        <taxon>Sphingomonadaceae</taxon>
        <taxon>Sphingomonas</taxon>
    </lineage>
</organism>
<proteinExistence type="predicted"/>
<dbReference type="Proteomes" id="UP001165342">
    <property type="component" value="Unassembled WGS sequence"/>
</dbReference>
<keyword evidence="2" id="KW-1185">Reference proteome</keyword>
<sequence>MFAVAGAAVAAVGAAPSSTSMRDPTWVGKRQVLIVSQFTSGQTVMPELTSESLCARAQAIAAAGAPMKVSCTRLGDPALLDTHSAVLAVQASVSEPAPGNPMLLLTIRRGDQGGIEPAPSYFGSTPRAVAVTNSVDNQKLDEAIRASLGELLPWLNQPTVNLNPVPRRGVD</sequence>
<comment type="caution">
    <text evidence="1">The sequence shown here is derived from an EMBL/GenBank/DDBJ whole genome shotgun (WGS) entry which is preliminary data.</text>
</comment>
<protein>
    <submittedName>
        <fullName evidence="1">Uncharacterized protein</fullName>
    </submittedName>
</protein>
<name>A0ABT0S2I8_9SPHN</name>
<gene>
    <name evidence="1" type="ORF">LZ538_08375</name>
</gene>
<evidence type="ECO:0000313" key="1">
    <source>
        <dbReference type="EMBL" id="MCL6730068.1"/>
    </source>
</evidence>